<evidence type="ECO:0000259" key="1">
    <source>
        <dbReference type="PROSITE" id="PS50965"/>
    </source>
</evidence>
<dbReference type="Pfam" id="PF08378">
    <property type="entry name" value="NERD"/>
    <property type="match status" value="1"/>
</dbReference>
<dbReference type="OrthoDB" id="2164794at2"/>
<dbReference type="HOGENOM" id="CLU_073334_0_0_9"/>
<dbReference type="Proteomes" id="UP000001401">
    <property type="component" value="Chromosome"/>
</dbReference>
<accession>E6TT68</accession>
<gene>
    <name evidence="2" type="ordered locus">Bcell_3736</name>
</gene>
<dbReference type="PROSITE" id="PS50965">
    <property type="entry name" value="NERD"/>
    <property type="match status" value="1"/>
</dbReference>
<dbReference type="InterPro" id="IPR011528">
    <property type="entry name" value="NERD"/>
</dbReference>
<dbReference type="AlphaFoldDB" id="E6TT68"/>
<dbReference type="KEGG" id="bco:Bcell_3736"/>
<dbReference type="RefSeq" id="WP_013490307.1">
    <property type="nucleotide sequence ID" value="NC_014829.1"/>
</dbReference>
<evidence type="ECO:0000313" key="2">
    <source>
        <dbReference type="EMBL" id="ADU31976.1"/>
    </source>
</evidence>
<dbReference type="STRING" id="649639.Bcell_3736"/>
<dbReference type="EMBL" id="CP002394">
    <property type="protein sequence ID" value="ADU31976.1"/>
    <property type="molecule type" value="Genomic_DNA"/>
</dbReference>
<name>E6TT68_EVAC2</name>
<evidence type="ECO:0000313" key="3">
    <source>
        <dbReference type="Proteomes" id="UP000001401"/>
    </source>
</evidence>
<keyword evidence="3" id="KW-1185">Reference proteome</keyword>
<proteinExistence type="predicted"/>
<protein>
    <submittedName>
        <fullName evidence="2">NERD domain protein</fullName>
    </submittedName>
</protein>
<organism evidence="2 3">
    <name type="scientific">Evansella cellulosilytica (strain ATCC 21833 / DSM 2522 / FERM P-1141 / JCM 9156 / N-4)</name>
    <name type="common">Bacillus cellulosilyticus</name>
    <dbReference type="NCBI Taxonomy" id="649639"/>
    <lineage>
        <taxon>Bacteria</taxon>
        <taxon>Bacillati</taxon>
        <taxon>Bacillota</taxon>
        <taxon>Bacilli</taxon>
        <taxon>Bacillales</taxon>
        <taxon>Bacillaceae</taxon>
        <taxon>Evansella</taxon>
    </lineage>
</organism>
<dbReference type="eggNOG" id="ENOG502Z8AV">
    <property type="taxonomic scope" value="Bacteria"/>
</dbReference>
<sequence length="306" mass="36130">MSVIKNRKEPLKLVILRLLASRMKLQEEYEQQLYSTEKGYEGELEFDQWIATINDDYLVINDLLIESNGTTFQIDSVIICYDSIFLVDVKNYTGDFYFDGNKFCKRNKNREYKNPLLQLERAESLFRQLLNELGLSFSVKPQLLFINPEFTLYNAKMDQPIIFRSQLKSFITKLQYPSQKLQKRHMHLANQLISYHQEESRYTQLPSYTYGDLKKGIMCKECRGEMVRHNKFKLLCKQCGKKEDSVRAILRSVEEFELLFPTQDIKVSTIYDWCGGIVTEKAIWSAISKKYTLIGKGRNFKYKKKE</sequence>
<feature type="domain" description="NERD" evidence="1">
    <location>
        <begin position="38"/>
        <end position="149"/>
    </location>
</feature>
<reference evidence="2" key="1">
    <citation type="submission" date="2010-12" db="EMBL/GenBank/DDBJ databases">
        <title>Complete sequence of Bacillus cellulosilyticus DSM 2522.</title>
        <authorList>
            <consortium name="US DOE Joint Genome Institute"/>
            <person name="Lucas S."/>
            <person name="Copeland A."/>
            <person name="Lapidus A."/>
            <person name="Cheng J.-F."/>
            <person name="Bruce D."/>
            <person name="Goodwin L."/>
            <person name="Pitluck S."/>
            <person name="Chertkov O."/>
            <person name="Detter J.C."/>
            <person name="Han C."/>
            <person name="Tapia R."/>
            <person name="Land M."/>
            <person name="Hauser L."/>
            <person name="Jeffries C."/>
            <person name="Kyrpides N."/>
            <person name="Ivanova N."/>
            <person name="Mikhailova N."/>
            <person name="Brumm P."/>
            <person name="Mead D."/>
            <person name="Woyke T."/>
        </authorList>
    </citation>
    <scope>NUCLEOTIDE SEQUENCE [LARGE SCALE GENOMIC DNA]</scope>
    <source>
        <strain evidence="2">DSM 2522</strain>
    </source>
</reference>